<evidence type="ECO:0000259" key="2">
    <source>
        <dbReference type="Pfam" id="PF07727"/>
    </source>
</evidence>
<comment type="caution">
    <text evidence="3">The sequence shown here is derived from an EMBL/GenBank/DDBJ whole genome shotgun (WGS) entry which is preliminary data.</text>
</comment>
<feature type="non-terminal residue" evidence="3">
    <location>
        <position position="1"/>
    </location>
</feature>
<keyword evidence="1" id="KW-0175">Coiled coil</keyword>
<dbReference type="InterPro" id="IPR013103">
    <property type="entry name" value="RVT_2"/>
</dbReference>
<gene>
    <name evidence="3" type="ORF">CCMP2556_LOCUS1156</name>
</gene>
<name>A0ABP0HDM7_9DINO</name>
<feature type="non-terminal residue" evidence="3">
    <location>
        <position position="987"/>
    </location>
</feature>
<dbReference type="Pfam" id="PF07727">
    <property type="entry name" value="RVT_2"/>
    <property type="match status" value="1"/>
</dbReference>
<dbReference type="Proteomes" id="UP001642484">
    <property type="component" value="Unassembled WGS sequence"/>
</dbReference>
<organism evidence="3 4">
    <name type="scientific">Durusdinium trenchii</name>
    <dbReference type="NCBI Taxonomy" id="1381693"/>
    <lineage>
        <taxon>Eukaryota</taxon>
        <taxon>Sar</taxon>
        <taxon>Alveolata</taxon>
        <taxon>Dinophyceae</taxon>
        <taxon>Suessiales</taxon>
        <taxon>Symbiodiniaceae</taxon>
        <taxon>Durusdinium</taxon>
    </lineage>
</organism>
<feature type="domain" description="Reverse transcriptase Ty1/copia-type" evidence="2">
    <location>
        <begin position="767"/>
        <end position="968"/>
    </location>
</feature>
<reference evidence="3 4" key="1">
    <citation type="submission" date="2024-02" db="EMBL/GenBank/DDBJ databases">
        <authorList>
            <person name="Chen Y."/>
            <person name="Shah S."/>
            <person name="Dougan E. K."/>
            <person name="Thang M."/>
            <person name="Chan C."/>
        </authorList>
    </citation>
    <scope>NUCLEOTIDE SEQUENCE [LARGE SCALE GENOMIC DNA]</scope>
</reference>
<feature type="coiled-coil region" evidence="1">
    <location>
        <begin position="740"/>
        <end position="767"/>
    </location>
</feature>
<sequence length="987" mass="112987">QTNVHSGVSTAKLDNYVPVFSNNMQDYREFRKRCEIYRKKMQLGNRTNEVVYNLVTLMTGKAWDLVEDMTMEQMSGEDAYDLLFTRLDRGFRFDPLTELPDDFEQYFVKLQRKPHQTLQDYMNDYTRCERRLKVTHNVELPEKVRAWWFLRRSGITKEQRQLILTNTGTTGLTIEEVMKSMSFILGQDSTLQSSSSTSRWSRPMGKPVDTFYCDEDTQYDWPAGSEDFAIDPSPTYFGEDYEWDDWHEGSSEQFDEVALAEHCEQVYDVDEYDDVLANYQDAKAQMNALRTSRGFYPVVAMLPSGVNMVESVEPPVDTTLSTEAFNIDIEEDDFVGDDTAVQDGGAASVLGSACQIRKYLRFLLEQGYNIHDIPMFHCEKGFKYGNSMKETTNKCIVLPVFLSNSRIDVLTYVIQGTAPILVGRPMLEKLGLIVDYRSKQMKWPDTDWEDLPTGSKGEHLLHLGKDIRRCIAQEPTMVLLPEDVESHVGEPIEQGVQKLLEEVMIAENANPALEPTQTVTSAHTRRVNDGIEEIDTVKRLHGHMLRKFERQEENEPESVLAEEDGDVEMIPVEQQPQQLEAQAEVPDVEQDILKYYREYAEKEVDSVTSNAQLRTQVGKAAMNYVVRLHKNLGHPGTDVLCRMREEVQATDNVMTAAKRYVCPECYIRQGPAGVPPAEDDISELALKRARNAISIPVPDSDEDLFIDDAYIVEMESGTLPKGWRLIDGEFELDEMFLAEVSEKRMTLAEKEEMIKAKQQELRQYFDNKVWEFAELGQHQRSRLISARWVLVWKPPKEGEFQRRAKARLVLRGCEDPDYLNLEKASPTANKTSKMILLGTIFRGDVRAALLSGATFDREIIVKLPADCSAMLGAKGPTFMRMRKSAYGLCDAPLLWWREADQRLRQLGLKRHRLCKCTYMMYNSATALVGLIILHVDDLLLSVNMKDKEAVQILQKVKSAFDFGKWQELSQKEDIIYCGGRIAKKGET</sequence>
<evidence type="ECO:0000313" key="3">
    <source>
        <dbReference type="EMBL" id="CAK8988155.1"/>
    </source>
</evidence>
<evidence type="ECO:0000256" key="1">
    <source>
        <dbReference type="SAM" id="Coils"/>
    </source>
</evidence>
<keyword evidence="4" id="KW-1185">Reference proteome</keyword>
<protein>
    <recommendedName>
        <fullName evidence="2">Reverse transcriptase Ty1/copia-type domain-containing protein</fullName>
    </recommendedName>
</protein>
<proteinExistence type="predicted"/>
<dbReference type="EMBL" id="CAXAMN010000379">
    <property type="protein sequence ID" value="CAK8988155.1"/>
    <property type="molecule type" value="Genomic_DNA"/>
</dbReference>
<accession>A0ABP0HDM7</accession>
<evidence type="ECO:0000313" key="4">
    <source>
        <dbReference type="Proteomes" id="UP001642484"/>
    </source>
</evidence>